<protein>
    <submittedName>
        <fullName evidence="10">Type II secretion system F family protein</fullName>
    </submittedName>
</protein>
<dbReference type="InterPro" id="IPR018076">
    <property type="entry name" value="T2SS_GspF_dom"/>
</dbReference>
<dbReference type="PANTHER" id="PTHR30012">
    <property type="entry name" value="GENERAL SECRETION PATHWAY PROTEIN"/>
    <property type="match status" value="1"/>
</dbReference>
<accession>A0A7C0WSA8</accession>
<evidence type="ECO:0000259" key="9">
    <source>
        <dbReference type="Pfam" id="PF00482"/>
    </source>
</evidence>
<keyword evidence="4" id="KW-0997">Cell inner membrane</keyword>
<feature type="transmembrane region" description="Helical" evidence="8">
    <location>
        <begin position="157"/>
        <end position="183"/>
    </location>
</feature>
<evidence type="ECO:0000256" key="3">
    <source>
        <dbReference type="ARBA" id="ARBA00022475"/>
    </source>
</evidence>
<dbReference type="Pfam" id="PF00482">
    <property type="entry name" value="T2SSF"/>
    <property type="match status" value="1"/>
</dbReference>
<evidence type="ECO:0000256" key="8">
    <source>
        <dbReference type="SAM" id="Phobius"/>
    </source>
</evidence>
<evidence type="ECO:0000256" key="4">
    <source>
        <dbReference type="ARBA" id="ARBA00022519"/>
    </source>
</evidence>
<feature type="non-terminal residue" evidence="10">
    <location>
        <position position="334"/>
    </location>
</feature>
<gene>
    <name evidence="10" type="ORF">ENG14_04400</name>
</gene>
<feature type="domain" description="Type II secretion system protein GspF" evidence="9">
    <location>
        <begin position="61"/>
        <end position="184"/>
    </location>
</feature>
<proteinExistence type="inferred from homology"/>
<comment type="similarity">
    <text evidence="2">Belongs to the GSP F family.</text>
</comment>
<dbReference type="FunFam" id="1.20.81.30:FF:000001">
    <property type="entry name" value="Type II secretion system protein F"/>
    <property type="match status" value="1"/>
</dbReference>
<dbReference type="EMBL" id="DQZW01000206">
    <property type="protein sequence ID" value="HDL90124.1"/>
    <property type="molecule type" value="Genomic_DNA"/>
</dbReference>
<evidence type="ECO:0000256" key="7">
    <source>
        <dbReference type="ARBA" id="ARBA00023136"/>
    </source>
</evidence>
<dbReference type="InterPro" id="IPR003004">
    <property type="entry name" value="GspF/PilC"/>
</dbReference>
<keyword evidence="7 8" id="KW-0472">Membrane</keyword>
<dbReference type="GO" id="GO:0005886">
    <property type="term" value="C:plasma membrane"/>
    <property type="evidence" value="ECO:0007669"/>
    <property type="project" value="UniProtKB-SubCell"/>
</dbReference>
<dbReference type="Proteomes" id="UP000886355">
    <property type="component" value="Unassembled WGS sequence"/>
</dbReference>
<dbReference type="InterPro" id="IPR042094">
    <property type="entry name" value="T2SS_GspF_sf"/>
</dbReference>
<dbReference type="Gene3D" id="1.20.81.30">
    <property type="entry name" value="Type II secretion system (T2SS), domain F"/>
    <property type="match status" value="2"/>
</dbReference>
<name>A0A7C0WSA8_9BACT</name>
<evidence type="ECO:0000256" key="1">
    <source>
        <dbReference type="ARBA" id="ARBA00004429"/>
    </source>
</evidence>
<evidence type="ECO:0000256" key="2">
    <source>
        <dbReference type="ARBA" id="ARBA00005745"/>
    </source>
</evidence>
<evidence type="ECO:0000256" key="6">
    <source>
        <dbReference type="ARBA" id="ARBA00022989"/>
    </source>
</evidence>
<keyword evidence="5 8" id="KW-0812">Transmembrane</keyword>
<keyword evidence="6 8" id="KW-1133">Transmembrane helix</keyword>
<keyword evidence="3" id="KW-1003">Cell membrane</keyword>
<organism evidence="10">
    <name type="scientific">Thermodesulforhabdus norvegica</name>
    <dbReference type="NCBI Taxonomy" id="39841"/>
    <lineage>
        <taxon>Bacteria</taxon>
        <taxon>Pseudomonadati</taxon>
        <taxon>Thermodesulfobacteriota</taxon>
        <taxon>Syntrophobacteria</taxon>
        <taxon>Syntrophobacterales</taxon>
        <taxon>Thermodesulforhabdaceae</taxon>
        <taxon>Thermodesulforhabdus</taxon>
    </lineage>
</organism>
<evidence type="ECO:0000256" key="5">
    <source>
        <dbReference type="ARBA" id="ARBA00022692"/>
    </source>
</evidence>
<sequence length="334" mass="37621">MPFFVYRAQDITGHIHKGIIEAASLDEAVKKLKDKRLYPVQVKATRKRRFRRVPEEAVIGFCGDLADLLRSGLPMDRSLALLAKQETHSLFRQVLNEIFREVQQGANLSDALQKHEDIFGPLIHHMVRAGEASGALDSILKQLNLYLERKRQFKQSLLSASIYPVLLLVMSLFSVIVLLTYVIPRFAQIFQDLHQELPTVTQLLLHLGAALDRYGWIIPIMLGVIFFGGRALYRSGKLKDRVDRILLTVPIISKLTMSTDLSRFFLAMGTMVNAGVPLLKAISLGFQVLTNWELKKHVQPLQGEVKAGRPLSGFFASDPLFPPRVGTMLKLAEE</sequence>
<dbReference type="AlphaFoldDB" id="A0A7C0WSA8"/>
<comment type="subcellular location">
    <subcellularLocation>
        <location evidence="1">Cell inner membrane</location>
        <topology evidence="1">Multi-pass membrane protein</topology>
    </subcellularLocation>
</comment>
<feature type="transmembrane region" description="Helical" evidence="8">
    <location>
        <begin position="214"/>
        <end position="233"/>
    </location>
</feature>
<reference evidence="10" key="1">
    <citation type="journal article" date="2020" name="mSystems">
        <title>Genome- and Community-Level Interaction Insights into Carbon Utilization and Element Cycling Functions of Hydrothermarchaeota in Hydrothermal Sediment.</title>
        <authorList>
            <person name="Zhou Z."/>
            <person name="Liu Y."/>
            <person name="Xu W."/>
            <person name="Pan J."/>
            <person name="Luo Z.H."/>
            <person name="Li M."/>
        </authorList>
    </citation>
    <scope>NUCLEOTIDE SEQUENCE [LARGE SCALE GENOMIC DNA]</scope>
    <source>
        <strain evidence="10">HyVt-19</strain>
    </source>
</reference>
<comment type="caution">
    <text evidence="10">The sequence shown here is derived from an EMBL/GenBank/DDBJ whole genome shotgun (WGS) entry which is preliminary data.</text>
</comment>
<dbReference type="PANTHER" id="PTHR30012:SF0">
    <property type="entry name" value="TYPE II SECRETION SYSTEM PROTEIN F-RELATED"/>
    <property type="match status" value="1"/>
</dbReference>
<evidence type="ECO:0000313" key="10">
    <source>
        <dbReference type="EMBL" id="HDL90124.1"/>
    </source>
</evidence>